<evidence type="ECO:0000259" key="4">
    <source>
        <dbReference type="Pfam" id="PF14916"/>
    </source>
</evidence>
<sequence>MTSVDILKTQLESARKSILFMETQHANTLKGLHAEIQQLQKKCSELLFDVAMKDEATQADEENLQKMKILENEVDELTKEKISLVQQVELRDKHLVKMEEHITAQEKSFTKEIQAHMHTISSLTIELDSRANAVGILSVKLNQARSKLHKLIAQESNAGVICSPTPPSKPKTSENRRLHRSSKSGEMRPISSSSCRTERCRFSLSPHNTALVKQSRPSSASLIKAAKSMEFMDHTGPSQQQLRSSSSPQIVKRPFYSDVSQSGGNAAITPKPLCILPPIDSKAKDPNGNSAIEGRNSQSWVLEGCVGQRSQKTVPPAFERGCGQSSQIAVRHLGAGITSEREIENM</sequence>
<comment type="caution">
    <text evidence="5">The sequence shown here is derived from an EMBL/GenBank/DDBJ whole genome shotgun (WGS) entry which is preliminary data.</text>
</comment>
<evidence type="ECO:0000256" key="2">
    <source>
        <dbReference type="SAM" id="Coils"/>
    </source>
</evidence>
<accession>A0ABP0H1T9</accession>
<dbReference type="Proteomes" id="UP001642483">
    <property type="component" value="Unassembled WGS sequence"/>
</dbReference>
<feature type="region of interest" description="Disordered" evidence="3">
    <location>
        <begin position="159"/>
        <end position="198"/>
    </location>
</feature>
<protein>
    <recommendedName>
        <fullName evidence="4">CCDC92/74 N-terminal domain-containing protein</fullName>
    </recommendedName>
</protein>
<keyword evidence="1 2" id="KW-0175">Coiled coil</keyword>
<evidence type="ECO:0000256" key="1">
    <source>
        <dbReference type="ARBA" id="ARBA00023054"/>
    </source>
</evidence>
<name>A0ABP0H1T9_CLALP</name>
<gene>
    <name evidence="5" type="ORF">CVLEPA_LOCUS31447</name>
</gene>
<evidence type="ECO:0000313" key="6">
    <source>
        <dbReference type="Proteomes" id="UP001642483"/>
    </source>
</evidence>
<reference evidence="5 6" key="1">
    <citation type="submission" date="2024-02" db="EMBL/GenBank/DDBJ databases">
        <authorList>
            <person name="Daric V."/>
            <person name="Darras S."/>
        </authorList>
    </citation>
    <scope>NUCLEOTIDE SEQUENCE [LARGE SCALE GENOMIC DNA]</scope>
</reference>
<dbReference type="Pfam" id="PF14916">
    <property type="entry name" value="CCDC92"/>
    <property type="match status" value="1"/>
</dbReference>
<feature type="domain" description="CCDC92/74 N-terminal" evidence="4">
    <location>
        <begin position="8"/>
        <end position="60"/>
    </location>
</feature>
<keyword evidence="6" id="KW-1185">Reference proteome</keyword>
<dbReference type="PANTHER" id="PTHR14882:SF1">
    <property type="entry name" value="CCDC92 DOMAIN-CONTAINING PROTEIN"/>
    <property type="match status" value="1"/>
</dbReference>
<dbReference type="EMBL" id="CAWYQH010000174">
    <property type="protein sequence ID" value="CAK8697972.1"/>
    <property type="molecule type" value="Genomic_DNA"/>
</dbReference>
<evidence type="ECO:0000256" key="3">
    <source>
        <dbReference type="SAM" id="MobiDB-lite"/>
    </source>
</evidence>
<evidence type="ECO:0000313" key="5">
    <source>
        <dbReference type="EMBL" id="CAK8697972.1"/>
    </source>
</evidence>
<dbReference type="InterPro" id="IPR040370">
    <property type="entry name" value="CCDC74A/CCDC74B/CCDC92"/>
</dbReference>
<proteinExistence type="predicted"/>
<organism evidence="5 6">
    <name type="scientific">Clavelina lepadiformis</name>
    <name type="common">Light-bulb sea squirt</name>
    <name type="synonym">Ascidia lepadiformis</name>
    <dbReference type="NCBI Taxonomy" id="159417"/>
    <lineage>
        <taxon>Eukaryota</taxon>
        <taxon>Metazoa</taxon>
        <taxon>Chordata</taxon>
        <taxon>Tunicata</taxon>
        <taxon>Ascidiacea</taxon>
        <taxon>Aplousobranchia</taxon>
        <taxon>Clavelinidae</taxon>
        <taxon>Clavelina</taxon>
    </lineage>
</organism>
<dbReference type="PANTHER" id="PTHR14882">
    <property type="entry name" value="COILED-COIL DOMAIN-CONTAINING 74A"/>
    <property type="match status" value="1"/>
</dbReference>
<feature type="coiled-coil region" evidence="2">
    <location>
        <begin position="29"/>
        <end position="87"/>
    </location>
</feature>
<dbReference type="InterPro" id="IPR039496">
    <property type="entry name" value="CCDC92/74_N"/>
</dbReference>